<dbReference type="RefSeq" id="WP_407347934.1">
    <property type="nucleotide sequence ID" value="NZ_CP136864.1"/>
</dbReference>
<evidence type="ECO:0000259" key="9">
    <source>
        <dbReference type="Pfam" id="PF22692"/>
    </source>
</evidence>
<keyword evidence="10" id="KW-0282">Flagellum</keyword>
<dbReference type="PANTHER" id="PTHR30435">
    <property type="entry name" value="FLAGELLAR PROTEIN"/>
    <property type="match status" value="1"/>
</dbReference>
<dbReference type="InterPro" id="IPR001444">
    <property type="entry name" value="Flag_bb_rod_N"/>
</dbReference>
<dbReference type="InterPro" id="IPR010930">
    <property type="entry name" value="Flg_bb/hook_C_dom"/>
</dbReference>
<dbReference type="InterPro" id="IPR053967">
    <property type="entry name" value="LlgE_F_G-like_D1"/>
</dbReference>
<evidence type="ECO:0000313" key="11">
    <source>
        <dbReference type="Proteomes" id="UP001626537"/>
    </source>
</evidence>
<reference evidence="10 11" key="1">
    <citation type="submission" date="2023-10" db="EMBL/GenBank/DDBJ databases">
        <title>Two novel species belonging to the OM43/NOR5 clade.</title>
        <authorList>
            <person name="Park M."/>
        </authorList>
    </citation>
    <scope>NUCLEOTIDE SEQUENCE [LARGE SCALE GENOMIC DNA]</scope>
    <source>
        <strain evidence="10 11">IMCC43200</strain>
    </source>
</reference>
<dbReference type="InterPro" id="IPR037925">
    <property type="entry name" value="FlgE/F/G-like"/>
</dbReference>
<dbReference type="InterPro" id="IPR019776">
    <property type="entry name" value="Flagellar_basal_body_rod_CS"/>
</dbReference>
<evidence type="ECO:0000313" key="10">
    <source>
        <dbReference type="EMBL" id="WOJ93286.1"/>
    </source>
</evidence>
<accession>A0ABZ0I5D2</accession>
<dbReference type="InterPro" id="IPR037058">
    <property type="entry name" value="Falgellar_hook_FlgE_sf"/>
</dbReference>
<dbReference type="Pfam" id="PF22692">
    <property type="entry name" value="LlgE_F_G_D1"/>
    <property type="match status" value="1"/>
</dbReference>
<gene>
    <name evidence="10" type="primary">flgE</name>
    <name evidence="10" type="ORF">R0135_16095</name>
</gene>
<keyword evidence="10" id="KW-0969">Cilium</keyword>
<evidence type="ECO:0000259" key="7">
    <source>
        <dbReference type="Pfam" id="PF06429"/>
    </source>
</evidence>
<dbReference type="NCBIfam" id="TIGR03506">
    <property type="entry name" value="FlgEFG_subfam"/>
    <property type="match status" value="1"/>
</dbReference>
<feature type="domain" description="Flagellar hook protein FlgE D2" evidence="8">
    <location>
        <begin position="184"/>
        <end position="310"/>
    </location>
</feature>
<feature type="domain" description="Flagellar basal body rod protein N-terminal" evidence="6">
    <location>
        <begin position="5"/>
        <end position="33"/>
    </location>
</feature>
<dbReference type="PROSITE" id="PS00588">
    <property type="entry name" value="FLAGELLA_BB_ROD"/>
    <property type="match status" value="1"/>
</dbReference>
<dbReference type="Pfam" id="PF07559">
    <property type="entry name" value="FlgE_D2"/>
    <property type="match status" value="1"/>
</dbReference>
<dbReference type="PANTHER" id="PTHR30435:SF1">
    <property type="entry name" value="FLAGELLAR HOOK PROTEIN FLGE"/>
    <property type="match status" value="1"/>
</dbReference>
<evidence type="ECO:0000256" key="2">
    <source>
        <dbReference type="ARBA" id="ARBA00009677"/>
    </source>
</evidence>
<dbReference type="Proteomes" id="UP001626537">
    <property type="component" value="Chromosome"/>
</dbReference>
<evidence type="ECO:0000256" key="5">
    <source>
        <dbReference type="RuleBase" id="RU362116"/>
    </source>
</evidence>
<dbReference type="SUPFAM" id="SSF117143">
    <property type="entry name" value="Flagellar hook protein flgE"/>
    <property type="match status" value="1"/>
</dbReference>
<evidence type="ECO:0000259" key="6">
    <source>
        <dbReference type="Pfam" id="PF00460"/>
    </source>
</evidence>
<dbReference type="Pfam" id="PF00460">
    <property type="entry name" value="Flg_bb_rod"/>
    <property type="match status" value="1"/>
</dbReference>
<feature type="domain" description="Flagellar hook protein FlgE/F/G-like D1" evidence="9">
    <location>
        <begin position="83"/>
        <end position="145"/>
    </location>
</feature>
<keyword evidence="11" id="KW-1185">Reference proteome</keyword>
<name>A0ABZ0I5D2_9GAMM</name>
<dbReference type="NCBIfam" id="NF004238">
    <property type="entry name" value="PRK05682.1-1"/>
    <property type="match status" value="1"/>
</dbReference>
<comment type="similarity">
    <text evidence="2 5">Belongs to the flagella basal body rod proteins family.</text>
</comment>
<keyword evidence="4 5" id="KW-0975">Bacterial flagellum</keyword>
<organism evidence="10 11">
    <name type="scientific">Congregibacter variabilis</name>
    <dbReference type="NCBI Taxonomy" id="3081200"/>
    <lineage>
        <taxon>Bacteria</taxon>
        <taxon>Pseudomonadati</taxon>
        <taxon>Pseudomonadota</taxon>
        <taxon>Gammaproteobacteria</taxon>
        <taxon>Cellvibrionales</taxon>
        <taxon>Halieaceae</taxon>
        <taxon>Congregibacter</taxon>
    </lineage>
</organism>
<dbReference type="EMBL" id="CP136864">
    <property type="protein sequence ID" value="WOJ93286.1"/>
    <property type="molecule type" value="Genomic_DNA"/>
</dbReference>
<evidence type="ECO:0000256" key="3">
    <source>
        <dbReference type="ARBA" id="ARBA00019015"/>
    </source>
</evidence>
<evidence type="ECO:0000259" key="8">
    <source>
        <dbReference type="Pfam" id="PF07559"/>
    </source>
</evidence>
<evidence type="ECO:0000256" key="1">
    <source>
        <dbReference type="ARBA" id="ARBA00004117"/>
    </source>
</evidence>
<dbReference type="Pfam" id="PF06429">
    <property type="entry name" value="Flg_bbr_C"/>
    <property type="match status" value="1"/>
</dbReference>
<dbReference type="InterPro" id="IPR020013">
    <property type="entry name" value="Flagellar_FlgE/F/G"/>
</dbReference>
<protein>
    <recommendedName>
        <fullName evidence="3 5">Flagellar hook protein FlgE</fullName>
    </recommendedName>
</protein>
<comment type="function">
    <text evidence="5">A flexible structure which links the flagellar filament to the drive apparatus in the basal body.</text>
</comment>
<keyword evidence="10" id="KW-0966">Cell projection</keyword>
<feature type="domain" description="Flagellar basal-body/hook protein C-terminal" evidence="7">
    <location>
        <begin position="383"/>
        <end position="428"/>
    </location>
</feature>
<sequence>MAFSTAISGINAATADLGVVSNNIANASTTGFKASRAEFADVYATSLLGAGSNAIGKGVALAGVTQEFGQGNITFTNNSLDLAINGNGFFQLSVEGAIEYTRAGNFQVDREGFLVSNQNSRLQGFQVDAGGDVTGQLGDIQIDTSLIDPNPTGSVGLTSNLDSREVSPGAGFTTNGPYDAFASPATSPSPADFNATTSTTIYDSLGNPHVLSLYYVKTANPNEWEVYSLIDGQSQDPGTGTVGDPITLQFTSNGQFDPASPTQIDVTAWAPVDSTGVANGASAQTFAVDLQLTTQFGTSFAVSSVTQDGFSAGQLRGLEIDESGVAFARYTNGESRALGQIALASFSNQNGLQPVGDTNWVETFSSGSPNVGEPGTSGLGAVQSAALEDSNVEITQELVDLIVAQRNFQANAQVIQAEDAITQTVINLR</sequence>
<dbReference type="InterPro" id="IPR011491">
    <property type="entry name" value="FlgE_D2"/>
</dbReference>
<proteinExistence type="inferred from homology"/>
<evidence type="ECO:0000256" key="4">
    <source>
        <dbReference type="ARBA" id="ARBA00023143"/>
    </source>
</evidence>
<comment type="subcellular location">
    <subcellularLocation>
        <location evidence="1 5">Bacterial flagellum basal body</location>
    </subcellularLocation>
</comment>
<dbReference type="Gene3D" id="2.60.98.20">
    <property type="entry name" value="Flagellar hook protein FlgE"/>
    <property type="match status" value="1"/>
</dbReference>